<keyword evidence="7 14" id="KW-1133">Transmembrane helix</keyword>
<feature type="region of interest" description="Disordered" evidence="15">
    <location>
        <begin position="1"/>
        <end position="22"/>
    </location>
</feature>
<dbReference type="FunFam" id="3.90.550.10:FF:000064">
    <property type="entry name" value="Glycosyltransferases"/>
    <property type="match status" value="1"/>
</dbReference>
<dbReference type="OrthoDB" id="675023at2759"/>
<evidence type="ECO:0000313" key="16">
    <source>
        <dbReference type="EMBL" id="KCW79139.1"/>
    </source>
</evidence>
<comment type="subcellular location">
    <subcellularLocation>
        <location evidence="1 14">Golgi apparatus membrane</location>
        <topology evidence="1 14">Single-pass type II membrane protein</topology>
    </subcellularLocation>
</comment>
<dbReference type="PANTHER" id="PTHR10896">
    <property type="entry name" value="GALACTOSYLGALACTOSYLXYLOSYLPROTEIN 3-BETA-GLUCURONOSYLTRANSFERASE BETA-1,3-GLUCURONYLTRANSFERASE"/>
    <property type="match status" value="1"/>
</dbReference>
<dbReference type="GO" id="GO:0015018">
    <property type="term" value="F:galactosylgalactosylxylosylprotein 3-beta-glucuronosyltransferase activity"/>
    <property type="evidence" value="ECO:0007669"/>
    <property type="project" value="InterPro"/>
</dbReference>
<keyword evidence="4 14" id="KW-0808">Transferase</keyword>
<dbReference type="InterPro" id="IPR005027">
    <property type="entry name" value="Glyco_trans_43"/>
</dbReference>
<keyword evidence="12" id="KW-0464">Manganese</keyword>
<evidence type="ECO:0000256" key="8">
    <source>
        <dbReference type="ARBA" id="ARBA00023034"/>
    </source>
</evidence>
<reference evidence="16" key="1">
    <citation type="submission" date="2013-07" db="EMBL/GenBank/DDBJ databases">
        <title>The genome of Eucalyptus grandis.</title>
        <authorList>
            <person name="Schmutz J."/>
            <person name="Hayes R."/>
            <person name="Myburg A."/>
            <person name="Tuskan G."/>
            <person name="Grattapaglia D."/>
            <person name="Rokhsar D.S."/>
        </authorList>
    </citation>
    <scope>NUCLEOTIDE SEQUENCE</scope>
    <source>
        <tissue evidence="16">Leaf extractions</tissue>
    </source>
</reference>
<feature type="site" description="Interaction with galactose moiety of substrate glycoprotein" evidence="13">
    <location>
        <position position="322"/>
    </location>
</feature>
<evidence type="ECO:0000256" key="14">
    <source>
        <dbReference type="RuleBase" id="RU363127"/>
    </source>
</evidence>
<dbReference type="KEGG" id="egr:104436242"/>
<dbReference type="CDD" id="cd00218">
    <property type="entry name" value="GlcAT-I"/>
    <property type="match status" value="1"/>
</dbReference>
<evidence type="ECO:0000256" key="1">
    <source>
        <dbReference type="ARBA" id="ARBA00004323"/>
    </source>
</evidence>
<evidence type="ECO:0000256" key="4">
    <source>
        <dbReference type="ARBA" id="ARBA00022679"/>
    </source>
</evidence>
<dbReference type="GO" id="GO:0046872">
    <property type="term" value="F:metal ion binding"/>
    <property type="evidence" value="ECO:0007669"/>
    <property type="project" value="UniProtKB-KW"/>
</dbReference>
<dbReference type="GO" id="GO:0042285">
    <property type="term" value="F:xylosyltransferase activity"/>
    <property type="evidence" value="ECO:0000318"/>
    <property type="project" value="GO_Central"/>
</dbReference>
<dbReference type="PANTHER" id="PTHR10896:SF20">
    <property type="entry name" value="BETA-1,4-XYLOSYLTRANSFERASE IRX9L-RELATED"/>
    <property type="match status" value="1"/>
</dbReference>
<evidence type="ECO:0000256" key="2">
    <source>
        <dbReference type="ARBA" id="ARBA00007706"/>
    </source>
</evidence>
<comment type="cofactor">
    <cofactor evidence="12">
        <name>Mn(2+)</name>
        <dbReference type="ChEBI" id="CHEBI:29035"/>
    </cofactor>
</comment>
<dbReference type="InterPro" id="IPR029044">
    <property type="entry name" value="Nucleotide-diphossugar_trans"/>
</dbReference>
<gene>
    <name evidence="16" type="ORF">EUGRSUZ_C00584</name>
</gene>
<proteinExistence type="inferred from homology"/>
<dbReference type="InParanoid" id="A0A059CLM7"/>
<keyword evidence="8 14" id="KW-0333">Golgi apparatus</keyword>
<keyword evidence="3" id="KW-0328">Glycosyltransferase</keyword>
<evidence type="ECO:0000256" key="3">
    <source>
        <dbReference type="ARBA" id="ARBA00022676"/>
    </source>
</evidence>
<feature type="binding site" evidence="12">
    <location>
        <position position="287"/>
    </location>
    <ligand>
        <name>Mn(2+)</name>
        <dbReference type="ChEBI" id="CHEBI:29035"/>
    </ligand>
</feature>
<dbReference type="SMR" id="A0A059CLM7"/>
<evidence type="ECO:0000256" key="9">
    <source>
        <dbReference type="ARBA" id="ARBA00023136"/>
    </source>
</evidence>
<dbReference type="SUPFAM" id="SSF53448">
    <property type="entry name" value="Nucleotide-diphospho-sugar transferases"/>
    <property type="match status" value="1"/>
</dbReference>
<evidence type="ECO:0000256" key="11">
    <source>
        <dbReference type="ARBA" id="ARBA00023316"/>
    </source>
</evidence>
<evidence type="ECO:0000256" key="7">
    <source>
        <dbReference type="ARBA" id="ARBA00022989"/>
    </source>
</evidence>
<dbReference type="GO" id="GO:0010417">
    <property type="term" value="P:glucuronoxylan biosynthetic process"/>
    <property type="evidence" value="ECO:0000318"/>
    <property type="project" value="GO_Central"/>
</dbReference>
<organism evidence="16">
    <name type="scientific">Eucalyptus grandis</name>
    <name type="common">Flooded gum</name>
    <dbReference type="NCBI Taxonomy" id="71139"/>
    <lineage>
        <taxon>Eukaryota</taxon>
        <taxon>Viridiplantae</taxon>
        <taxon>Streptophyta</taxon>
        <taxon>Embryophyta</taxon>
        <taxon>Tracheophyta</taxon>
        <taxon>Spermatophyta</taxon>
        <taxon>Magnoliopsida</taxon>
        <taxon>eudicotyledons</taxon>
        <taxon>Gunneridae</taxon>
        <taxon>Pentapetalae</taxon>
        <taxon>rosids</taxon>
        <taxon>malvids</taxon>
        <taxon>Myrtales</taxon>
        <taxon>Myrtaceae</taxon>
        <taxon>Myrtoideae</taxon>
        <taxon>Eucalypteae</taxon>
        <taxon>Eucalyptus</taxon>
    </lineage>
</organism>
<evidence type="ECO:0000256" key="13">
    <source>
        <dbReference type="PIRSR" id="PIRSR605027-4"/>
    </source>
</evidence>
<dbReference type="Gramene" id="KCW79139">
    <property type="protein sequence ID" value="KCW79139"/>
    <property type="gene ID" value="EUGRSUZ_C00584"/>
</dbReference>
<evidence type="ECO:0000256" key="5">
    <source>
        <dbReference type="ARBA" id="ARBA00022692"/>
    </source>
</evidence>
<dbReference type="Pfam" id="PF03360">
    <property type="entry name" value="Glyco_transf_43"/>
    <property type="match status" value="1"/>
</dbReference>
<dbReference type="GO" id="GO:0009834">
    <property type="term" value="P:plant-type secondary cell wall biogenesis"/>
    <property type="evidence" value="ECO:0000318"/>
    <property type="project" value="GO_Central"/>
</dbReference>
<protein>
    <recommendedName>
        <fullName evidence="14">Glycosyltransferases</fullName>
        <ecNumber evidence="14">2.4.-.-</ecNumber>
    </recommendedName>
</protein>
<dbReference type="EC" id="2.4.-.-" evidence="14"/>
<keyword evidence="9 14" id="KW-0472">Membrane</keyword>
<keyword evidence="10" id="KW-0325">Glycoprotein</keyword>
<comment type="similarity">
    <text evidence="2 14">Belongs to the glycosyltransferase 43 family.</text>
</comment>
<dbReference type="GO" id="GO:0071555">
    <property type="term" value="P:cell wall organization"/>
    <property type="evidence" value="ECO:0007669"/>
    <property type="project" value="UniProtKB-KW"/>
</dbReference>
<dbReference type="OMA" id="HDCSRVM"/>
<sequence>MASIRRTLSPVPRPGTPLNGEACSVSSPLSKSSSCAPTPSQTPSGGILSILVGSLDSLAFALRAFSQRPSRPYDRQKPRGQTWRRALFHFFICFVIGMFIGVTQFASMNASINFISKNHAISFEPSTTFRNNQLQDDAVRNATPFYSMSNENDSTLQLQSHQQLLYSIAQNSSNNESATKYAHVEVQKLLIVVTPTQRHPLQAYYLNRLAHTLKLVPPPLLWIVVEMTSQSPETADTLRKTGIIYRHLVCDKNLTEVTDVRVHQRNVALSHIETHHLDGIVFFADEDNIYATDLFDQMRQIRRFGTWLVAKVTDSRSRAVLEGPICNGTTVLGWHATESRRGFKRFYADLSGFAFNSTVLWDTKRWHRPTLEPIRQFDTPKDKFPVSTLVEQIVEDESQMEGLLQNCSRVMVWHLHVDSSSYFYPQSWLTKSNLNATASLT</sequence>
<dbReference type="EMBL" id="KK198755">
    <property type="protein sequence ID" value="KCW79139.1"/>
    <property type="molecule type" value="Genomic_DNA"/>
</dbReference>
<dbReference type="GO" id="GO:0000139">
    <property type="term" value="C:Golgi membrane"/>
    <property type="evidence" value="ECO:0000318"/>
    <property type="project" value="GO_Central"/>
</dbReference>
<keyword evidence="11 14" id="KW-0961">Cell wall biogenesis/degradation</keyword>
<evidence type="ECO:0000256" key="6">
    <source>
        <dbReference type="ARBA" id="ARBA00022968"/>
    </source>
</evidence>
<keyword evidence="12" id="KW-0479">Metal-binding</keyword>
<feature type="transmembrane region" description="Helical" evidence="14">
    <location>
        <begin position="86"/>
        <end position="106"/>
    </location>
</feature>
<comment type="function">
    <text evidence="14">Involved in the synthesis of glucuronoxylan hemicellulose in secondary cell walls.</text>
</comment>
<evidence type="ECO:0000256" key="12">
    <source>
        <dbReference type="PIRSR" id="PIRSR605027-3"/>
    </source>
</evidence>
<dbReference type="eggNOG" id="KOG1476">
    <property type="taxonomic scope" value="Eukaryota"/>
</dbReference>
<evidence type="ECO:0000256" key="10">
    <source>
        <dbReference type="ARBA" id="ARBA00023180"/>
    </source>
</evidence>
<keyword evidence="6 14" id="KW-0735">Signal-anchor</keyword>
<dbReference type="Gene3D" id="3.90.550.10">
    <property type="entry name" value="Spore Coat Polysaccharide Biosynthesis Protein SpsA, Chain A"/>
    <property type="match status" value="1"/>
</dbReference>
<evidence type="ECO:0000256" key="15">
    <source>
        <dbReference type="SAM" id="MobiDB-lite"/>
    </source>
</evidence>
<accession>A0A059CLM7</accession>
<keyword evidence="5 14" id="KW-0812">Transmembrane</keyword>
<name>A0A059CLM7_EUCGR</name>
<dbReference type="AlphaFoldDB" id="A0A059CLM7"/>